<dbReference type="RefSeq" id="WP_076509676.1">
    <property type="nucleotide sequence ID" value="NZ_FTNY01000006.1"/>
</dbReference>
<accession>A0A1N7JET6</accession>
<gene>
    <name evidence="1" type="ORF">SAMN05421639_106121</name>
</gene>
<protein>
    <submittedName>
        <fullName evidence="1">Uncharacterized protein</fullName>
    </submittedName>
</protein>
<name>A0A1N7JET6_9FLAO</name>
<dbReference type="AlphaFoldDB" id="A0A1N7JET6"/>
<dbReference type="Proteomes" id="UP000186373">
    <property type="component" value="Unassembled WGS sequence"/>
</dbReference>
<sequence length="1142" mass="133659">MSSQVVKELFRSKDPIMSVMGLKNFEFDEALKKIGQSIQHPAGKSLLLEKNLLPKSYANIRNTRQTYFTDNLEGEIAWMLKILIINKKELSFFIKKEKEFQEQLLLNNYVNTFNIISEINEKICFSYWAMENIFSLKDKSKDSKENWEFLKEINSSVNNNLTLLFAEFFSKKAEKEVSTLQFKRELENIINGLNEKDTETFIFKLGSIYFNNFKYVEALTFIESTSSVIDQYLFLMDLLLYLHYEKKHHSLIVKVLNELIKNGFKDSRIQRLLELTSINVPIQDFNTKILELFDIYSLGNYDEALLEVKKLLKEEPSCIELYEIYIKSLIELGLGFVETQISQNIDDILAALYILYTKDKSFYDAEETLMKSYLSFPKVNFFKQLISLTLSLTGSELNNGFINKSYYVNSKYSNPNLLMGDNIDKGLYFPENFLSKYLSLKINYFIGIGDIEKLDELNLQIPTNKLAIYKARIGYNYQDKFDLNLLRDLSSNLALNILFEQEILTYWFKYYLNNNYIGELVGLLVDAYFKNPFLLKTLRIDSLISKIISEDYILEKTDINLPIIFYIANSEDYFQFASLDVYLNSLNIEKPSELFTSQDDPEINKKVFLLEKICNLNVLNNFYLVFENDKDVLDERVNILRILISINDKNSDKYFEEIAVLSRKKKVDSTIQNYNDGKISLNFERIKEENIQSLETSFNRFIKLRDYSEKNELKVIEGDVLIKRILDEFINREDNFQDASFVAFKAIFLEMVNVFLFSKEHGLDGDLSTRIRHGVLENKLRIVFLNNNIISTKNNDVYIDIEYWKNMCETLSYISEISTSIQDSLKSFSKKIDDLILKIKNEYIQIISYKHNSKEKALFNYTFTEEYLWIVYKSIKDEVSDYAEFQNISFDILKSHTESLLENISTIIKNELINDFIELINSFELEIDSIPHIGGEVLYELKQKIKFAKTQIENELLEVSKWFKLTSFFDIYTLDIETIILTALEIINNDIDVKINPKLILPEDNYLVEKGYSYIEIFKILIENAVKHSKVSISELNLEITINEPILIDKGDDKGIESIIQFSISNNIDKEVSENCNMEFISNNWNSSLINVNIEGGSGYQKINRILKHGNKMNSNISFDINDKFKVNFTIHSNYKYIENEN</sequence>
<evidence type="ECO:0000313" key="1">
    <source>
        <dbReference type="EMBL" id="SIS47847.1"/>
    </source>
</evidence>
<proteinExistence type="predicted"/>
<evidence type="ECO:0000313" key="2">
    <source>
        <dbReference type="Proteomes" id="UP000186373"/>
    </source>
</evidence>
<reference evidence="2" key="1">
    <citation type="submission" date="2017-01" db="EMBL/GenBank/DDBJ databases">
        <authorList>
            <person name="Varghese N."/>
            <person name="Submissions S."/>
        </authorList>
    </citation>
    <scope>NUCLEOTIDE SEQUENCE [LARGE SCALE GENOMIC DNA]</scope>
    <source>
        <strain evidence="2">DSM 17126</strain>
    </source>
</reference>
<organism evidence="1 2">
    <name type="scientific">Chryseobacterium shigense</name>
    <dbReference type="NCBI Taxonomy" id="297244"/>
    <lineage>
        <taxon>Bacteria</taxon>
        <taxon>Pseudomonadati</taxon>
        <taxon>Bacteroidota</taxon>
        <taxon>Flavobacteriia</taxon>
        <taxon>Flavobacteriales</taxon>
        <taxon>Weeksellaceae</taxon>
        <taxon>Chryseobacterium group</taxon>
        <taxon>Chryseobacterium</taxon>
    </lineage>
</organism>
<dbReference type="EMBL" id="FTNY01000006">
    <property type="protein sequence ID" value="SIS47847.1"/>
    <property type="molecule type" value="Genomic_DNA"/>
</dbReference>
<keyword evidence="2" id="KW-1185">Reference proteome</keyword>
<dbReference type="OrthoDB" id="7833808at2"/>